<dbReference type="AlphaFoldDB" id="F0U8X7"/>
<proteinExistence type="predicted"/>
<gene>
    <name evidence="1" type="ORF">HCEG_00341</name>
</gene>
<accession>F0U8X7</accession>
<dbReference type="EMBL" id="DS990636">
    <property type="protein sequence ID" value="EGC40979.1"/>
    <property type="molecule type" value="Genomic_DNA"/>
</dbReference>
<sequence length="159" mass="17422">MCIEKDISLQEAEKSTSFKAPLDSKSFFPKASIAKTLSSQNLPHRNHLALVRPLGQKGPLTTSTILVSSLVLPPHFLVMTLERLDAARCQSSLHAVLLKTHARHGTLNLIAGKYFEILRTSPYCAVDGGGKRRRFHGYGQPAPFVITSSTEDLSGRQPT</sequence>
<organism evidence="2">
    <name type="scientific">Ajellomyces capsulatus (strain H88)</name>
    <name type="common">Darling's disease fungus</name>
    <name type="synonym">Histoplasma capsulatum</name>
    <dbReference type="NCBI Taxonomy" id="544711"/>
    <lineage>
        <taxon>Eukaryota</taxon>
        <taxon>Fungi</taxon>
        <taxon>Dikarya</taxon>
        <taxon>Ascomycota</taxon>
        <taxon>Pezizomycotina</taxon>
        <taxon>Eurotiomycetes</taxon>
        <taxon>Eurotiomycetidae</taxon>
        <taxon>Onygenales</taxon>
        <taxon>Ajellomycetaceae</taxon>
        <taxon>Histoplasma</taxon>
    </lineage>
</organism>
<name>F0U8X7_AJEC8</name>
<evidence type="ECO:0000313" key="2">
    <source>
        <dbReference type="Proteomes" id="UP000008142"/>
    </source>
</evidence>
<evidence type="ECO:0000313" key="1">
    <source>
        <dbReference type="EMBL" id="EGC40979.1"/>
    </source>
</evidence>
<dbReference type="Proteomes" id="UP000008142">
    <property type="component" value="Unassembled WGS sequence"/>
</dbReference>
<dbReference type="HOGENOM" id="CLU_140439_0_0_1"/>
<dbReference type="OrthoDB" id="10567825at2759"/>
<protein>
    <submittedName>
        <fullName evidence="1">Predicted protein</fullName>
    </submittedName>
</protein>
<reference evidence="2" key="1">
    <citation type="submission" date="2008-07" db="EMBL/GenBank/DDBJ databases">
        <title>Annotation of Ajellomyces capsulatus strain H88.</title>
        <authorList>
            <person name="Champion M."/>
            <person name="Cuomo C."/>
            <person name="Ma L.-J."/>
            <person name="Henn M.R."/>
            <person name="Sil A."/>
            <person name="Goldman B."/>
            <person name="Young S.K."/>
            <person name="Kodira C.D."/>
            <person name="Zeng Q."/>
            <person name="Koehrsen M."/>
            <person name="Alvarado L."/>
            <person name="Berlin A."/>
            <person name="Borenstein D."/>
            <person name="Chen Z."/>
            <person name="Engels R."/>
            <person name="Freedman E."/>
            <person name="Gellesch M."/>
            <person name="Goldberg J."/>
            <person name="Griggs A."/>
            <person name="Gujja S."/>
            <person name="Heiman D."/>
            <person name="Hepburn T."/>
            <person name="Howarth C."/>
            <person name="Jen D."/>
            <person name="Larson L."/>
            <person name="Lewis B."/>
            <person name="Mehta T."/>
            <person name="Park D."/>
            <person name="Pearson M."/>
            <person name="Roberts A."/>
            <person name="Saif S."/>
            <person name="Shea T."/>
            <person name="Shenoy N."/>
            <person name="Sisk P."/>
            <person name="Stolte C."/>
            <person name="Sykes S."/>
            <person name="Walk T."/>
            <person name="White J."/>
            <person name="Yandava C."/>
            <person name="Klein B."/>
            <person name="McEwen J.G."/>
            <person name="Puccia R."/>
            <person name="Goldman G.H."/>
            <person name="Felipe M.S."/>
            <person name="Nino-Vega G."/>
            <person name="San-Blas G."/>
            <person name="Taylor J."/>
            <person name="Mendoza L."/>
            <person name="Galagan J."/>
            <person name="Nusbaum C."/>
            <person name="Birren B."/>
        </authorList>
    </citation>
    <scope>NUCLEOTIDE SEQUENCE [LARGE SCALE GENOMIC DNA]</scope>
    <source>
        <strain evidence="2">H88</strain>
    </source>
</reference>